<dbReference type="GeneID" id="3375863"/>
<accession>Q5CXK4</accession>
<evidence type="ECO:0000313" key="3">
    <source>
        <dbReference type="EMBL" id="EAK90118.1"/>
    </source>
</evidence>
<feature type="region of interest" description="Disordered" evidence="2">
    <location>
        <begin position="32"/>
        <end position="53"/>
    </location>
</feature>
<proteinExistence type="predicted"/>
<gene>
    <name evidence="3" type="ORF">cgd6_740</name>
</gene>
<organism evidence="3 4">
    <name type="scientific">Cryptosporidium parvum (strain Iowa II)</name>
    <dbReference type="NCBI Taxonomy" id="353152"/>
    <lineage>
        <taxon>Eukaryota</taxon>
        <taxon>Sar</taxon>
        <taxon>Alveolata</taxon>
        <taxon>Apicomplexa</taxon>
        <taxon>Conoidasida</taxon>
        <taxon>Coccidia</taxon>
        <taxon>Eucoccidiorida</taxon>
        <taxon>Eimeriorina</taxon>
        <taxon>Cryptosporidiidae</taxon>
        <taxon>Cryptosporidium</taxon>
    </lineage>
</organism>
<sequence>IKMNNQNITPKKHKYVNENSSQMLNYENELNGKLISPPYTSDESSHSNHQSNDRLNHQHNLRHINSYRASISTNNTLSSPRSSEVIGEMIYDSGNNSVDIGKNMIGVNKENYILMNHENEKNIPSNSKSSISQNIDDLVIQRISSSKRKRMRRIPSSSRNISSKIEMEINHQKSLININNDEPNTRNYNPSSFKFTSLIDTNSEEFNSMPHSMQKKILQMIRNRQSAQKHRDKQKIERQNLIQENISLRAKIVELTNELQELRAKQFAILEQEGMLSHIKNGYRFTNYNMNTQLSNINGNIIASKRIDNINNCVNNRNSLGNEDTEINHHNIICNDNLLNEKSKTKIDNIGVKNQEIDCGFDFAPVDEYSNIGIWNSICDTGHGNTTTNGNHHLTANNSNIVRSNNFCNQLTIHPNIDVLPWIGSVGVGGVVTWNKQNNFVEDMLISSK</sequence>
<evidence type="ECO:0000313" key="4">
    <source>
        <dbReference type="Proteomes" id="UP000006726"/>
    </source>
</evidence>
<dbReference type="SUPFAM" id="SSF57959">
    <property type="entry name" value="Leucine zipper domain"/>
    <property type="match status" value="1"/>
</dbReference>
<feature type="non-terminal residue" evidence="3">
    <location>
        <position position="1"/>
    </location>
</feature>
<dbReference type="OrthoDB" id="342514at2759"/>
<name>Q5CXK4_CRYPI</name>
<protein>
    <submittedName>
        <fullName evidence="3">Putative transcription factor with central bZIP transcription factor domain</fullName>
    </submittedName>
</protein>
<dbReference type="OMA" id="NDEPNTR"/>
<evidence type="ECO:0000256" key="2">
    <source>
        <dbReference type="SAM" id="MobiDB-lite"/>
    </source>
</evidence>
<dbReference type="RefSeq" id="XP_627450.1">
    <property type="nucleotide sequence ID" value="XM_627450.1"/>
</dbReference>
<keyword evidence="4" id="KW-1185">Reference proteome</keyword>
<evidence type="ECO:0000256" key="1">
    <source>
        <dbReference type="SAM" id="Coils"/>
    </source>
</evidence>
<dbReference type="EMBL" id="AAEE01000002">
    <property type="protein sequence ID" value="EAK90118.1"/>
    <property type="molecule type" value="Genomic_DNA"/>
</dbReference>
<dbReference type="Proteomes" id="UP000006726">
    <property type="component" value="Chromosome 6"/>
</dbReference>
<dbReference type="InParanoid" id="Q5CXK4"/>
<dbReference type="AlphaFoldDB" id="Q5CXK4"/>
<dbReference type="CDD" id="cd14686">
    <property type="entry name" value="bZIP"/>
    <property type="match status" value="1"/>
</dbReference>
<comment type="caution">
    <text evidence="3">The sequence shown here is derived from an EMBL/GenBank/DDBJ whole genome shotgun (WGS) entry which is preliminary data.</text>
</comment>
<dbReference type="GO" id="GO:0003700">
    <property type="term" value="F:DNA-binding transcription factor activity"/>
    <property type="evidence" value="ECO:0007669"/>
    <property type="project" value="InterPro"/>
</dbReference>
<keyword evidence="1" id="KW-0175">Coiled coil</keyword>
<reference evidence="3 4" key="1">
    <citation type="journal article" date="2004" name="Science">
        <title>Complete genome sequence of the apicomplexan, Cryptosporidium parvum.</title>
        <authorList>
            <person name="Abrahamsen M.S."/>
            <person name="Templeton T.J."/>
            <person name="Enomoto S."/>
            <person name="Abrahante J.E."/>
            <person name="Zhu G."/>
            <person name="Lancto C.A."/>
            <person name="Deng M."/>
            <person name="Liu C."/>
            <person name="Widmer G."/>
            <person name="Tzipori S."/>
            <person name="Buck G.A."/>
            <person name="Xu P."/>
            <person name="Bankier A.T."/>
            <person name="Dear P.H."/>
            <person name="Konfortov B.A."/>
            <person name="Spriggs H.F."/>
            <person name="Iyer L."/>
            <person name="Anantharaman V."/>
            <person name="Aravind L."/>
            <person name="Kapur V."/>
        </authorList>
    </citation>
    <scope>NUCLEOTIDE SEQUENCE [LARGE SCALE GENOMIC DNA]</scope>
    <source>
        <strain evidence="4">Iowa II</strain>
    </source>
</reference>
<feature type="coiled-coil region" evidence="1">
    <location>
        <begin position="224"/>
        <end position="272"/>
    </location>
</feature>
<dbReference type="InterPro" id="IPR046347">
    <property type="entry name" value="bZIP_sf"/>
</dbReference>
<dbReference type="KEGG" id="cpv:cgd6_740"/>
<feature type="compositionally biased region" description="Basic and acidic residues" evidence="2">
    <location>
        <begin position="43"/>
        <end position="53"/>
    </location>
</feature>